<accession>A0ABR3EZT1</accession>
<keyword evidence="5" id="KW-1185">Reference proteome</keyword>
<dbReference type="EMBL" id="JBAHYK010001350">
    <property type="protein sequence ID" value="KAL0568396.1"/>
    <property type="molecule type" value="Genomic_DNA"/>
</dbReference>
<comment type="caution">
    <text evidence="4">The sequence shown here is derived from an EMBL/GenBank/DDBJ whole genome shotgun (WGS) entry which is preliminary data.</text>
</comment>
<dbReference type="PRINTS" id="PR00069">
    <property type="entry name" value="ALDKETRDTASE"/>
</dbReference>
<dbReference type="InterPro" id="IPR020471">
    <property type="entry name" value="AKR"/>
</dbReference>
<reference evidence="4 5" key="1">
    <citation type="submission" date="2024-02" db="EMBL/GenBank/DDBJ databases">
        <title>A draft genome for the cacao thread blight pathogen Marasmius crinis-equi.</title>
        <authorList>
            <person name="Cohen S.P."/>
            <person name="Baruah I.K."/>
            <person name="Amoako-Attah I."/>
            <person name="Bukari Y."/>
            <person name="Meinhardt L.W."/>
            <person name="Bailey B.A."/>
        </authorList>
    </citation>
    <scope>NUCLEOTIDE SEQUENCE [LARGE SCALE GENOMIC DNA]</scope>
    <source>
        <strain evidence="4 5">GH-76</strain>
    </source>
</reference>
<evidence type="ECO:0000313" key="4">
    <source>
        <dbReference type="EMBL" id="KAL0568396.1"/>
    </source>
</evidence>
<name>A0ABR3EZT1_9AGAR</name>
<dbReference type="InterPro" id="IPR036812">
    <property type="entry name" value="NAD(P)_OxRdtase_dom_sf"/>
</dbReference>
<gene>
    <name evidence="4" type="ORF">V5O48_013588</name>
</gene>
<dbReference type="PANTHER" id="PTHR43625">
    <property type="entry name" value="AFLATOXIN B1 ALDEHYDE REDUCTASE"/>
    <property type="match status" value="1"/>
</dbReference>
<evidence type="ECO:0000313" key="5">
    <source>
        <dbReference type="Proteomes" id="UP001465976"/>
    </source>
</evidence>
<dbReference type="SUPFAM" id="SSF51430">
    <property type="entry name" value="NAD(P)-linked oxidoreductase"/>
    <property type="match status" value="1"/>
</dbReference>
<evidence type="ECO:0000259" key="3">
    <source>
        <dbReference type="Pfam" id="PF00248"/>
    </source>
</evidence>
<dbReference type="Proteomes" id="UP001465976">
    <property type="component" value="Unassembled WGS sequence"/>
</dbReference>
<protein>
    <recommendedName>
        <fullName evidence="3">NADP-dependent oxidoreductase domain-containing protein</fullName>
    </recommendedName>
</protein>
<dbReference type="InterPro" id="IPR050791">
    <property type="entry name" value="Aldo-Keto_reductase"/>
</dbReference>
<evidence type="ECO:0000256" key="2">
    <source>
        <dbReference type="SAM" id="MobiDB-lite"/>
    </source>
</evidence>
<dbReference type="PANTHER" id="PTHR43625:SF40">
    <property type="entry name" value="ALDO-KETO REDUCTASE YAKC [NADP(+)]"/>
    <property type="match status" value="1"/>
</dbReference>
<sequence length="308" mass="33516">MSSIPLRKIGDADVPAIGFGFMEMQLTAANRTALNNSDEERLKVLNAAYEAGCTFWDADCGFPSRDSEQLIRKWFKFNPDKREEIFLATKVKGAAASEFIEPQVESALRRLGVDYIDLYYQNRVDSNSSIEAIVEAIAEQVKAGKIRHIGLSGSACTPSNLRSANSIHPISAIKVDSYPAPIKLIETAREFHTKIVANRHAESESNQSEKMIKVEEVLKGVGEKYGATARQTALAWALAQGDDLFVVPCTKRIEYVRENAGAGRIHLTPEDVEEIGKAIECPDTSLVAVEDQKSEGAAPGASDSGLAG</sequence>
<feature type="domain" description="NADP-dependent oxidoreductase" evidence="3">
    <location>
        <begin position="17"/>
        <end position="279"/>
    </location>
</feature>
<organism evidence="4 5">
    <name type="scientific">Marasmius crinis-equi</name>
    <dbReference type="NCBI Taxonomy" id="585013"/>
    <lineage>
        <taxon>Eukaryota</taxon>
        <taxon>Fungi</taxon>
        <taxon>Dikarya</taxon>
        <taxon>Basidiomycota</taxon>
        <taxon>Agaricomycotina</taxon>
        <taxon>Agaricomycetes</taxon>
        <taxon>Agaricomycetidae</taxon>
        <taxon>Agaricales</taxon>
        <taxon>Marasmiineae</taxon>
        <taxon>Marasmiaceae</taxon>
        <taxon>Marasmius</taxon>
    </lineage>
</organism>
<keyword evidence="1" id="KW-0560">Oxidoreductase</keyword>
<dbReference type="InterPro" id="IPR023210">
    <property type="entry name" value="NADP_OxRdtase_dom"/>
</dbReference>
<feature type="region of interest" description="Disordered" evidence="2">
    <location>
        <begin position="289"/>
        <end position="308"/>
    </location>
</feature>
<dbReference type="Pfam" id="PF00248">
    <property type="entry name" value="Aldo_ket_red"/>
    <property type="match status" value="1"/>
</dbReference>
<dbReference type="Gene3D" id="3.20.20.100">
    <property type="entry name" value="NADP-dependent oxidoreductase domain"/>
    <property type="match status" value="1"/>
</dbReference>
<proteinExistence type="predicted"/>
<evidence type="ECO:0000256" key="1">
    <source>
        <dbReference type="ARBA" id="ARBA00023002"/>
    </source>
</evidence>